<dbReference type="RefSeq" id="XP_027203050.1">
    <property type="nucleotide sequence ID" value="XM_027347249.1"/>
</dbReference>
<proteinExistence type="predicted"/>
<dbReference type="AlphaFoldDB" id="A0A6P6YCQ0"/>
<evidence type="ECO:0000313" key="3">
    <source>
        <dbReference type="RefSeq" id="XP_027203050.1"/>
    </source>
</evidence>
<dbReference type="PROSITE" id="PS50013">
    <property type="entry name" value="CHROMO_2"/>
    <property type="match status" value="1"/>
</dbReference>
<dbReference type="KEGG" id="dpte:113796951"/>
<keyword evidence="2" id="KW-1185">Reference proteome</keyword>
<evidence type="ECO:0000313" key="2">
    <source>
        <dbReference type="Proteomes" id="UP000515146"/>
    </source>
</evidence>
<protein>
    <submittedName>
        <fullName evidence="3">Uncharacterized protein LOC113796951</fullName>
    </submittedName>
</protein>
<dbReference type="GO" id="GO:0005694">
    <property type="term" value="C:chromosome"/>
    <property type="evidence" value="ECO:0007669"/>
    <property type="project" value="UniProtKB-ARBA"/>
</dbReference>
<accession>A0A6P6YCQ0</accession>
<reference evidence="3" key="1">
    <citation type="submission" date="2025-08" db="UniProtKB">
        <authorList>
            <consortium name="RefSeq"/>
        </authorList>
    </citation>
    <scope>IDENTIFICATION</scope>
    <source>
        <strain evidence="3">Airmid</strain>
    </source>
</reference>
<sequence length="119" mass="14906">MPKTTKKSKKLLLWDGYGKHYQSHYRHRRRRCRLRRQYHQDQNDENRYEISNIIDYRIVIHNQKEIVNFLIEWTGHTEKSWEPFENLDHCIPLLSDFFLKIYQRSIFEYYNLMLKVNID</sequence>
<dbReference type="InterPro" id="IPR000953">
    <property type="entry name" value="Chromo/chromo_shadow_dom"/>
</dbReference>
<evidence type="ECO:0000259" key="1">
    <source>
        <dbReference type="PROSITE" id="PS50013"/>
    </source>
</evidence>
<dbReference type="SUPFAM" id="SSF54160">
    <property type="entry name" value="Chromo domain-like"/>
    <property type="match status" value="1"/>
</dbReference>
<dbReference type="InterPro" id="IPR016197">
    <property type="entry name" value="Chromo-like_dom_sf"/>
</dbReference>
<name>A0A6P6YCQ0_DERPT</name>
<gene>
    <name evidence="3" type="primary">LOC113796951</name>
</gene>
<dbReference type="CTD" id="37002"/>
<dbReference type="Proteomes" id="UP000515146">
    <property type="component" value="Unplaced"/>
</dbReference>
<dbReference type="Gene3D" id="2.40.50.40">
    <property type="match status" value="1"/>
</dbReference>
<organism evidence="2 3">
    <name type="scientific">Dermatophagoides pteronyssinus</name>
    <name type="common">European house dust mite</name>
    <dbReference type="NCBI Taxonomy" id="6956"/>
    <lineage>
        <taxon>Eukaryota</taxon>
        <taxon>Metazoa</taxon>
        <taxon>Ecdysozoa</taxon>
        <taxon>Arthropoda</taxon>
        <taxon>Chelicerata</taxon>
        <taxon>Arachnida</taxon>
        <taxon>Acari</taxon>
        <taxon>Acariformes</taxon>
        <taxon>Sarcoptiformes</taxon>
        <taxon>Astigmata</taxon>
        <taxon>Psoroptidia</taxon>
        <taxon>Analgoidea</taxon>
        <taxon>Pyroglyphidae</taxon>
        <taxon>Dermatophagoidinae</taxon>
        <taxon>Dermatophagoides</taxon>
    </lineage>
</organism>
<dbReference type="InParanoid" id="A0A6P6YCQ0"/>
<feature type="domain" description="Chromo" evidence="1">
    <location>
        <begin position="48"/>
        <end position="98"/>
    </location>
</feature>